<organism evidence="4 5">
    <name type="scientific">Rhizorhabdus dicambivorans</name>
    <dbReference type="NCBI Taxonomy" id="1850238"/>
    <lineage>
        <taxon>Bacteria</taxon>
        <taxon>Pseudomonadati</taxon>
        <taxon>Pseudomonadota</taxon>
        <taxon>Alphaproteobacteria</taxon>
        <taxon>Sphingomonadales</taxon>
        <taxon>Sphingomonadaceae</taxon>
        <taxon>Rhizorhabdus</taxon>
    </lineage>
</organism>
<keyword evidence="5" id="KW-1185">Reference proteome</keyword>
<keyword evidence="2" id="KW-0449">Lipoprotein</keyword>
<dbReference type="InterPro" id="IPR003423">
    <property type="entry name" value="OMP_efflux"/>
</dbReference>
<dbReference type="Gene3D" id="2.20.200.10">
    <property type="entry name" value="Outer membrane efflux proteins (OEP)"/>
    <property type="match status" value="1"/>
</dbReference>
<keyword evidence="2" id="KW-0812">Transmembrane</keyword>
<dbReference type="InterPro" id="IPR010131">
    <property type="entry name" value="MdtP/NodT-like"/>
</dbReference>
<sequence length="482" mass="51247">MIRTLLLAATSLLTVAAANPKELAPVIPPSANQAFIGSAAAPVTVAEPQADWWRLYQDPVLDRLVADAFAANTDLRVAVANLDRARALLREARSDRLPSTTIGAGATYGRAPETQRAPGAKREDWSYDAGLTVGYEVDLFGRVGQSIKAARGDAAAAEAARDAVKVAIAAETARAYADAASAAERLAVAERTLALLDRTVDLTGKRFEAGRTSKLDVSRASALREQQRATLSPLRAQRDAALFRLATLAGRTPADLPPEIGARRTTLRLDRPIPVGDGRGLLARRPDVREAEQRLSAETARIGVATADLYPRITLGGSIGSTGPSLGDMFGGGPLRWLLGPLLSWNFPNQEAGRAKVAQARASARAALAGFDGTVLRALEETETALSVYAHELDRRQALREAATQAETAANISRAQLREGRVDFLIVLDAERTSASADADLAESDARVANAQVDLFRALGGGWQVGEPKVAARWPFFPPSFP</sequence>
<evidence type="ECO:0000256" key="3">
    <source>
        <dbReference type="SAM" id="MobiDB-lite"/>
    </source>
</evidence>
<comment type="similarity">
    <text evidence="1 2">Belongs to the outer membrane factor (OMF) (TC 1.B.17) family.</text>
</comment>
<keyword evidence="2" id="KW-0732">Signal</keyword>
<dbReference type="AlphaFoldDB" id="A0A2A4FT06"/>
<dbReference type="NCBIfam" id="TIGR01845">
    <property type="entry name" value="outer_NodT"/>
    <property type="match status" value="1"/>
</dbReference>
<keyword evidence="2" id="KW-0472">Membrane</keyword>
<reference evidence="4 5" key="1">
    <citation type="submission" date="2017-09" db="EMBL/GenBank/DDBJ databases">
        <title>The Catabolism of 3,6-Dichlorosalicylic acid is Initiated by the Cytochrome P450 Monooxygenase DsmABC in Rhizorhabdus dicambivorans Ndbn-20.</title>
        <authorList>
            <person name="Na L."/>
        </authorList>
    </citation>
    <scope>NUCLEOTIDE SEQUENCE [LARGE SCALE GENOMIC DNA]</scope>
    <source>
        <strain evidence="4 5">Ndbn-20m</strain>
    </source>
</reference>
<dbReference type="PANTHER" id="PTHR30203:SF21">
    <property type="entry name" value="OUTER MEMBRANE COMPONENT OF MULTIDRUG EFFLUX PUMP-RELATED"/>
    <property type="match status" value="1"/>
</dbReference>
<dbReference type="Gene3D" id="1.20.1600.10">
    <property type="entry name" value="Outer membrane efflux proteins (OEP)"/>
    <property type="match status" value="1"/>
</dbReference>
<gene>
    <name evidence="4" type="ORF">COO09_15560</name>
</gene>
<evidence type="ECO:0000256" key="1">
    <source>
        <dbReference type="ARBA" id="ARBA00007613"/>
    </source>
</evidence>
<dbReference type="Proteomes" id="UP000218934">
    <property type="component" value="Unassembled WGS sequence"/>
</dbReference>
<dbReference type="EMBL" id="NWUF01000016">
    <property type="protein sequence ID" value="PCE41279.1"/>
    <property type="molecule type" value="Genomic_DNA"/>
</dbReference>
<evidence type="ECO:0000313" key="5">
    <source>
        <dbReference type="Proteomes" id="UP000218934"/>
    </source>
</evidence>
<evidence type="ECO:0000256" key="2">
    <source>
        <dbReference type="RuleBase" id="RU362097"/>
    </source>
</evidence>
<keyword evidence="2" id="KW-1134">Transmembrane beta strand</keyword>
<keyword evidence="2" id="KW-0564">Palmitate</keyword>
<proteinExistence type="inferred from homology"/>
<accession>A0A2A4FT06</accession>
<feature type="chain" id="PRO_5042257690" evidence="2">
    <location>
        <begin position="21"/>
        <end position="482"/>
    </location>
</feature>
<dbReference type="Pfam" id="PF02321">
    <property type="entry name" value="OEP"/>
    <property type="match status" value="2"/>
</dbReference>
<name>A0A2A4FT06_9SPHN</name>
<comment type="caution">
    <text evidence="4">The sequence shown here is derived from an EMBL/GenBank/DDBJ whole genome shotgun (WGS) entry which is preliminary data.</text>
</comment>
<protein>
    <submittedName>
        <fullName evidence="4">TolC family protein</fullName>
    </submittedName>
</protein>
<feature type="signal peptide" evidence="2">
    <location>
        <begin position="1"/>
        <end position="20"/>
    </location>
</feature>
<feature type="region of interest" description="Disordered" evidence="3">
    <location>
        <begin position="101"/>
        <end position="121"/>
    </location>
</feature>
<evidence type="ECO:0000313" key="4">
    <source>
        <dbReference type="EMBL" id="PCE41279.1"/>
    </source>
</evidence>
<dbReference type="PANTHER" id="PTHR30203">
    <property type="entry name" value="OUTER MEMBRANE CATION EFFLUX PROTEIN"/>
    <property type="match status" value="1"/>
</dbReference>
<dbReference type="GO" id="GO:0005886">
    <property type="term" value="C:plasma membrane"/>
    <property type="evidence" value="ECO:0007669"/>
    <property type="project" value="UniProtKB-SubCell"/>
</dbReference>
<dbReference type="GO" id="GO:0015562">
    <property type="term" value="F:efflux transmembrane transporter activity"/>
    <property type="evidence" value="ECO:0007669"/>
    <property type="project" value="InterPro"/>
</dbReference>
<dbReference type="SUPFAM" id="SSF56954">
    <property type="entry name" value="Outer membrane efflux proteins (OEP)"/>
    <property type="match status" value="1"/>
</dbReference>
<comment type="subcellular location">
    <subcellularLocation>
        <location evidence="2">Cell membrane</location>
        <topology evidence="2">Lipid-anchor</topology>
    </subcellularLocation>
</comment>
<dbReference type="RefSeq" id="WP_066965019.1">
    <property type="nucleotide sequence ID" value="NZ_NWUF01000016.1"/>
</dbReference>